<name>A0A2T0SK42_9PSEU</name>
<dbReference type="Proteomes" id="UP000239494">
    <property type="component" value="Unassembled WGS sequence"/>
</dbReference>
<protein>
    <submittedName>
        <fullName evidence="2">Uncharacterized protein</fullName>
    </submittedName>
</protein>
<dbReference type="EMBL" id="PVTF01000019">
    <property type="protein sequence ID" value="PRY33779.1"/>
    <property type="molecule type" value="Genomic_DNA"/>
</dbReference>
<evidence type="ECO:0000256" key="1">
    <source>
        <dbReference type="SAM" id="MobiDB-lite"/>
    </source>
</evidence>
<evidence type="ECO:0000313" key="2">
    <source>
        <dbReference type="EMBL" id="PRY33779.1"/>
    </source>
</evidence>
<keyword evidence="3" id="KW-1185">Reference proteome</keyword>
<sequence length="96" mass="11506">MTGFRRLSTTDHMEIRRWAESREAAPVAQLGFDFPEYDDDLDPMPWDRWFEEFDARGMEFVYQVSETERPTNFFQLRPRDPDRALTTQDSRAPRSL</sequence>
<organism evidence="2 3">
    <name type="scientific">Umezawaea tangerina</name>
    <dbReference type="NCBI Taxonomy" id="84725"/>
    <lineage>
        <taxon>Bacteria</taxon>
        <taxon>Bacillati</taxon>
        <taxon>Actinomycetota</taxon>
        <taxon>Actinomycetes</taxon>
        <taxon>Pseudonocardiales</taxon>
        <taxon>Pseudonocardiaceae</taxon>
        <taxon>Umezawaea</taxon>
    </lineage>
</organism>
<dbReference type="RefSeq" id="WP_211304821.1">
    <property type="nucleotide sequence ID" value="NZ_PVTF01000019.1"/>
</dbReference>
<comment type="caution">
    <text evidence="2">The sequence shown here is derived from an EMBL/GenBank/DDBJ whole genome shotgun (WGS) entry which is preliminary data.</text>
</comment>
<proteinExistence type="predicted"/>
<reference evidence="2 3" key="1">
    <citation type="submission" date="2018-03" db="EMBL/GenBank/DDBJ databases">
        <title>Genomic Encyclopedia of Archaeal and Bacterial Type Strains, Phase II (KMG-II): from individual species to whole genera.</title>
        <authorList>
            <person name="Goeker M."/>
        </authorList>
    </citation>
    <scope>NUCLEOTIDE SEQUENCE [LARGE SCALE GENOMIC DNA]</scope>
    <source>
        <strain evidence="2 3">DSM 44720</strain>
    </source>
</reference>
<gene>
    <name evidence="2" type="ORF">CLV43_11989</name>
</gene>
<evidence type="ECO:0000313" key="3">
    <source>
        <dbReference type="Proteomes" id="UP000239494"/>
    </source>
</evidence>
<feature type="region of interest" description="Disordered" evidence="1">
    <location>
        <begin position="72"/>
        <end position="96"/>
    </location>
</feature>
<accession>A0A2T0SK42</accession>
<dbReference type="AlphaFoldDB" id="A0A2T0SK42"/>